<accession>A0AAN7DJW9</accession>
<dbReference type="Pfam" id="PF16414">
    <property type="entry name" value="NPC1_N"/>
    <property type="match status" value="1"/>
</dbReference>
<protein>
    <submittedName>
        <fullName evidence="19">Hypoxanthine-guanine phosphoribosyltransferase</fullName>
        <ecNumber evidence="19">2.4.2.8</ecNumber>
    </submittedName>
</protein>
<feature type="transmembrane region" description="Helical" evidence="16">
    <location>
        <begin position="612"/>
        <end position="631"/>
    </location>
</feature>
<dbReference type="PANTHER" id="PTHR45727:SF2">
    <property type="entry name" value="NPC INTRACELLULAR CHOLESTEROL TRANSPORTER 1"/>
    <property type="match status" value="1"/>
</dbReference>
<gene>
    <name evidence="19" type="primary">HPT1</name>
    <name evidence="19" type="ORF">ATC70_001389</name>
</gene>
<feature type="transmembrane region" description="Helical" evidence="16">
    <location>
        <begin position="643"/>
        <end position="665"/>
    </location>
</feature>
<keyword evidence="10 16" id="KW-0472">Membrane</keyword>
<evidence type="ECO:0000256" key="11">
    <source>
        <dbReference type="ARBA" id="ARBA00023157"/>
    </source>
</evidence>
<keyword evidence="8" id="KW-0445">Lipid transport</keyword>
<dbReference type="Proteomes" id="UP001304243">
    <property type="component" value="Unassembled WGS sequence"/>
</dbReference>
<evidence type="ECO:0000256" key="1">
    <source>
        <dbReference type="ARBA" id="ARBA00004127"/>
    </source>
</evidence>
<evidence type="ECO:0000313" key="20">
    <source>
        <dbReference type="Proteomes" id="UP001304243"/>
    </source>
</evidence>
<feature type="transmembrane region" description="Helical" evidence="16">
    <location>
        <begin position="750"/>
        <end position="775"/>
    </location>
</feature>
<evidence type="ECO:0000256" key="7">
    <source>
        <dbReference type="ARBA" id="ARBA00022989"/>
    </source>
</evidence>
<evidence type="ECO:0000256" key="17">
    <source>
        <dbReference type="SAM" id="SignalP"/>
    </source>
</evidence>
<dbReference type="GeneID" id="89945091"/>
<dbReference type="InterPro" id="IPR004765">
    <property type="entry name" value="NPC1-like"/>
</dbReference>
<dbReference type="NCBIfam" id="TIGR00917">
    <property type="entry name" value="2A060601"/>
    <property type="match status" value="1"/>
</dbReference>
<feature type="region of interest" description="Disordered" evidence="15">
    <location>
        <begin position="1300"/>
        <end position="1320"/>
    </location>
</feature>
<comment type="subcellular location">
    <subcellularLocation>
        <location evidence="1">Endomembrane system</location>
        <topology evidence="1">Multi-pass membrane protein</topology>
    </subcellularLocation>
</comment>
<feature type="transmembrane region" description="Helical" evidence="16">
    <location>
        <begin position="671"/>
        <end position="695"/>
    </location>
</feature>
<evidence type="ECO:0000256" key="14">
    <source>
        <dbReference type="ARBA" id="ARBA00023221"/>
    </source>
</evidence>
<dbReference type="GO" id="GO:0005319">
    <property type="term" value="F:lipid transporter activity"/>
    <property type="evidence" value="ECO:0007669"/>
    <property type="project" value="InterPro"/>
</dbReference>
<name>A0AAN7DJW9_9FUNG</name>
<dbReference type="GO" id="GO:0015918">
    <property type="term" value="P:sterol transport"/>
    <property type="evidence" value="ECO:0007669"/>
    <property type="project" value="UniProtKB-ARBA"/>
</dbReference>
<dbReference type="InterPro" id="IPR053956">
    <property type="entry name" value="NPC1_MLD"/>
</dbReference>
<evidence type="ECO:0000313" key="19">
    <source>
        <dbReference type="EMBL" id="KAK4518039.1"/>
    </source>
</evidence>
<dbReference type="GO" id="GO:0012505">
    <property type="term" value="C:endomembrane system"/>
    <property type="evidence" value="ECO:0007669"/>
    <property type="project" value="UniProtKB-SubCell"/>
</dbReference>
<evidence type="ECO:0000256" key="10">
    <source>
        <dbReference type="ARBA" id="ARBA00023136"/>
    </source>
</evidence>
<feature type="transmembrane region" description="Helical" evidence="16">
    <location>
        <begin position="725"/>
        <end position="744"/>
    </location>
</feature>
<organism evidence="19 20">
    <name type="scientific">Mucor velutinosus</name>
    <dbReference type="NCBI Taxonomy" id="708070"/>
    <lineage>
        <taxon>Eukaryota</taxon>
        <taxon>Fungi</taxon>
        <taxon>Fungi incertae sedis</taxon>
        <taxon>Mucoromycota</taxon>
        <taxon>Mucoromycotina</taxon>
        <taxon>Mucoromycetes</taxon>
        <taxon>Mucorales</taxon>
        <taxon>Mucorineae</taxon>
        <taxon>Mucoraceae</taxon>
        <taxon>Mucor</taxon>
    </lineage>
</organism>
<dbReference type="PANTHER" id="PTHR45727">
    <property type="entry name" value="NPC INTRACELLULAR CHOLESTEROL TRANSPORTER 1"/>
    <property type="match status" value="1"/>
</dbReference>
<feature type="transmembrane region" description="Helical" evidence="16">
    <location>
        <begin position="275"/>
        <end position="296"/>
    </location>
</feature>
<feature type="transmembrane region" description="Helical" evidence="16">
    <location>
        <begin position="1193"/>
        <end position="1215"/>
    </location>
</feature>
<keyword evidence="12" id="KW-1207">Sterol metabolism</keyword>
<dbReference type="GO" id="GO:0008203">
    <property type="term" value="P:cholesterol metabolic process"/>
    <property type="evidence" value="ECO:0007669"/>
    <property type="project" value="UniProtKB-KW"/>
</dbReference>
<dbReference type="FunFam" id="1.20.1640.10:FF:000029">
    <property type="entry name" value="Putative Patched sphingolipid transporter"/>
    <property type="match status" value="1"/>
</dbReference>
<feature type="chain" id="PRO_5043005602" evidence="17">
    <location>
        <begin position="27"/>
        <end position="1320"/>
    </location>
</feature>
<keyword evidence="11" id="KW-1015">Disulfide bond</keyword>
<keyword evidence="9" id="KW-0443">Lipid metabolism</keyword>
<feature type="transmembrane region" description="Helical" evidence="16">
    <location>
        <begin position="1092"/>
        <end position="1113"/>
    </location>
</feature>
<dbReference type="GO" id="GO:0016757">
    <property type="term" value="F:glycosyltransferase activity"/>
    <property type="evidence" value="ECO:0007669"/>
    <property type="project" value="UniProtKB-KW"/>
</dbReference>
<keyword evidence="13" id="KW-0325">Glycoprotein</keyword>
<evidence type="ECO:0000256" key="6">
    <source>
        <dbReference type="ARBA" id="ARBA00022729"/>
    </source>
</evidence>
<dbReference type="Pfam" id="PF22314">
    <property type="entry name" value="NPC1_MLD"/>
    <property type="match status" value="1"/>
</dbReference>
<dbReference type="GO" id="GO:0032934">
    <property type="term" value="F:sterol binding"/>
    <property type="evidence" value="ECO:0007669"/>
    <property type="project" value="TreeGrafter"/>
</dbReference>
<dbReference type="InterPro" id="IPR032190">
    <property type="entry name" value="NPC1_N"/>
</dbReference>
<feature type="transmembrane region" description="Helical" evidence="16">
    <location>
        <begin position="1227"/>
        <end position="1250"/>
    </location>
</feature>
<evidence type="ECO:0000256" key="15">
    <source>
        <dbReference type="SAM" id="MobiDB-lite"/>
    </source>
</evidence>
<dbReference type="EMBL" id="JASEJX010000013">
    <property type="protein sequence ID" value="KAK4518039.1"/>
    <property type="molecule type" value="Genomic_DNA"/>
</dbReference>
<evidence type="ECO:0000256" key="13">
    <source>
        <dbReference type="ARBA" id="ARBA00023180"/>
    </source>
</evidence>
<evidence type="ECO:0000256" key="2">
    <source>
        <dbReference type="ARBA" id="ARBA00005585"/>
    </source>
</evidence>
<feature type="compositionally biased region" description="Polar residues" evidence="15">
    <location>
        <begin position="1307"/>
        <end position="1320"/>
    </location>
</feature>
<keyword evidence="3" id="KW-0813">Transport</keyword>
<keyword evidence="6 17" id="KW-0732">Signal</keyword>
<feature type="transmembrane region" description="Helical" evidence="16">
    <location>
        <begin position="820"/>
        <end position="841"/>
    </location>
</feature>
<dbReference type="EC" id="2.4.2.8" evidence="19"/>
<evidence type="ECO:0000256" key="8">
    <source>
        <dbReference type="ARBA" id="ARBA00023055"/>
    </source>
</evidence>
<dbReference type="RefSeq" id="XP_064684705.1">
    <property type="nucleotide sequence ID" value="XM_064820785.1"/>
</dbReference>
<proteinExistence type="inferred from homology"/>
<feature type="transmembrane region" description="Helical" evidence="16">
    <location>
        <begin position="1125"/>
        <end position="1145"/>
    </location>
</feature>
<evidence type="ECO:0000256" key="16">
    <source>
        <dbReference type="SAM" id="Phobius"/>
    </source>
</evidence>
<dbReference type="GO" id="GO:0016020">
    <property type="term" value="C:membrane"/>
    <property type="evidence" value="ECO:0007669"/>
    <property type="project" value="InterPro"/>
</dbReference>
<dbReference type="Pfam" id="PF12349">
    <property type="entry name" value="Sterol-sensing"/>
    <property type="match status" value="1"/>
</dbReference>
<evidence type="ECO:0000259" key="18">
    <source>
        <dbReference type="PROSITE" id="PS50156"/>
    </source>
</evidence>
<keyword evidence="19" id="KW-0808">Transferase</keyword>
<keyword evidence="4" id="KW-0153">Cholesterol metabolism</keyword>
<dbReference type="InterPro" id="IPR000731">
    <property type="entry name" value="SSD"/>
</dbReference>
<feature type="signal peptide" evidence="17">
    <location>
        <begin position="1"/>
        <end position="26"/>
    </location>
</feature>
<comment type="caution">
    <text evidence="19">The sequence shown here is derived from an EMBL/GenBank/DDBJ whole genome shotgun (WGS) entry which is preliminary data.</text>
</comment>
<keyword evidence="20" id="KW-1185">Reference proteome</keyword>
<evidence type="ECO:0000256" key="5">
    <source>
        <dbReference type="ARBA" id="ARBA00022692"/>
    </source>
</evidence>
<dbReference type="Gene3D" id="1.20.1640.10">
    <property type="entry name" value="Multidrug efflux transporter AcrB transmembrane domain"/>
    <property type="match status" value="2"/>
</dbReference>
<comment type="similarity">
    <text evidence="2">Belongs to the patched family.</text>
</comment>
<feature type="transmembrane region" description="Helical" evidence="16">
    <location>
        <begin position="372"/>
        <end position="391"/>
    </location>
</feature>
<keyword evidence="14" id="KW-0753">Steroid metabolism</keyword>
<keyword evidence="5 16" id="KW-0812">Transmembrane</keyword>
<evidence type="ECO:0000256" key="4">
    <source>
        <dbReference type="ARBA" id="ARBA00022548"/>
    </source>
</evidence>
<dbReference type="FunFam" id="1.20.1640.10:FF:000008">
    <property type="entry name" value="NPC intracellular cholesterol transporter 1"/>
    <property type="match status" value="1"/>
</dbReference>
<reference evidence="19 20" key="1">
    <citation type="submission" date="2022-11" db="EMBL/GenBank/DDBJ databases">
        <title>Mucor velutinosus strain NIH1002 WGS.</title>
        <authorList>
            <person name="Subramanian P."/>
            <person name="Mullikin J.C."/>
            <person name="Segre J.A."/>
            <person name="Zelazny A.M."/>
        </authorList>
    </citation>
    <scope>NUCLEOTIDE SEQUENCE [LARGE SCALE GENOMIC DNA]</scope>
    <source>
        <strain evidence="19 20">NIH1002</strain>
    </source>
</reference>
<keyword evidence="19" id="KW-0328">Glycosyltransferase</keyword>
<dbReference type="SUPFAM" id="SSF82866">
    <property type="entry name" value="Multidrug efflux transporter AcrB transmembrane domain"/>
    <property type="match status" value="2"/>
</dbReference>
<feature type="domain" description="SSD" evidence="18">
    <location>
        <begin position="607"/>
        <end position="775"/>
    </location>
</feature>
<sequence>MFKSSLSTPIPILLLLWCTCLISVLASSESITSVTHEKGVCVMRGQCGDSLFSKLPCVTNTPAVEPDTAEFRQLLVDTCGADYMTGPACCDNDQLNSLVDQVKRAETIIASCPACWKNFLQFWCSFTCSPDQSTFVNVTATEQNSDNTTSVTGTDFWVGDNFGHQFFDSCKDIQFGAANGYAMDFIGGGAKEWHGMLSYMGRKRPGLGSPFQIDFPALNQTPSDGMDRYNEDGRPCNDTDAAYRCACVDCQAVCPILPPAPGEQPECHVGLLRCWSFAMLITYATILAMGATLLIARNKRVGQWMQQFLGVNLDRAESRGLYERLALSDDQDDILDDDDENLLDPDYTPRRYWLNSRLQNWFYYQGLFCARYPWVVIMTSLAFVAVCSLGWSRFSLERNPVNLWVSPSSTALAQKHHFDDNFTPFYRTSQLFFVNQVDEPIASAERLENLFKLEDEIRSFKSNVYNDTLQDVCFHPNGDACIVQSVTGYWQGDINQFDPASWESELQQCTSEPSMCLPEFQQPLKPEMILGGYKDKDYLTARAFVVTFVLTNSVNETMNDKSEHWEKTLLANILEGLNDRPEWKGVRISYSTESSLEKELNKSSNTDAGTVIISYLVMFIYASIALGRLSSLNPRRLLIDSKFSLGVCGILIVIFSVSTAVGIFSFTGKKITLIIAEVIPFLVLAVGVDNIFILCHEYARRVELGEDESIEERAAKTLGKMGPSILLSSLSETIAFALGTLVTMPAVSSFAIVASIAVFVDFVLQVTCFVSCLVLDAYREQNSRIDCVPCIRIKAPEVVEKEGFLSSLVKRYYVPTILNLTARYIICFAFLGLFTIGLSLAPQLPMGLDQRIALPSDSYLVQYFNDLDQYFNVGPPVYFVVKDANVTERAVQKKICGKFPGCHERSLANTLEQERKRPNVSYIGEPTSVWFDDFMMWLNPATECCRLKKDQMMSRRPLSDLEKPYYARKWELCGEWDDEDECTYCSPHWDVSMESFPQGQSFLDFYDLWIEMSPDESCPLGGKAAYGDAIVANHKEITVNTSHFRTFHTPLRNQDQFISAYASAQRIADNIGKELGLEIYPYSVFYIFFEQYTYIVSMAFQILGLAILSIFLVTSALLGSLRCGLIVMSVVIMILIDVIGVMTLWGVSLNAVSLVNLVICVGISVEFCCHIARGFMVASGSQEERAGKSMADVGSSVFCGITLTKFAGIIVLAFTRSKIFEVYYFRMYLSIVVLGALHGLVLLPVLLSMLGGEGMALMTEFDEDGFAWSTGHDWRGLGRNNNGLLIDDNESSDQVLITDMPEDDQQRSPGYNVSNRMTVG</sequence>
<evidence type="ECO:0000256" key="9">
    <source>
        <dbReference type="ARBA" id="ARBA00023098"/>
    </source>
</evidence>
<dbReference type="PROSITE" id="PS50156">
    <property type="entry name" value="SSD"/>
    <property type="match status" value="1"/>
</dbReference>
<keyword evidence="7 16" id="KW-1133">Transmembrane helix</keyword>
<evidence type="ECO:0000256" key="3">
    <source>
        <dbReference type="ARBA" id="ARBA00022448"/>
    </source>
</evidence>
<evidence type="ECO:0000256" key="12">
    <source>
        <dbReference type="ARBA" id="ARBA00023166"/>
    </source>
</evidence>
<dbReference type="InterPro" id="IPR053958">
    <property type="entry name" value="HMGCR/SNAP/NPC1-like_SSD"/>
</dbReference>